<dbReference type="GO" id="GO:0016020">
    <property type="term" value="C:membrane"/>
    <property type="evidence" value="ECO:0007669"/>
    <property type="project" value="TreeGrafter"/>
</dbReference>
<dbReference type="InterPro" id="IPR045311">
    <property type="entry name" value="LC-FACS_euk"/>
</dbReference>
<dbReference type="CDD" id="cd05927">
    <property type="entry name" value="LC-FACS_euk"/>
    <property type="match status" value="1"/>
</dbReference>
<keyword evidence="2 7" id="KW-0436">Ligase</keyword>
<feature type="region of interest" description="Disordered" evidence="8">
    <location>
        <begin position="1"/>
        <end position="30"/>
    </location>
</feature>
<evidence type="ECO:0000256" key="7">
    <source>
        <dbReference type="RuleBase" id="RU369030"/>
    </source>
</evidence>
<comment type="function">
    <text evidence="7">Catalyzes the conversion of long-chain fatty acids to their active form acyl-CoAs for both synthesis of cellular lipids, and degradation via beta-oxidation.</text>
</comment>
<evidence type="ECO:0000256" key="3">
    <source>
        <dbReference type="ARBA" id="ARBA00022741"/>
    </source>
</evidence>
<name>A0A7S1STZ3_9CHLO</name>
<evidence type="ECO:0000256" key="2">
    <source>
        <dbReference type="ARBA" id="ARBA00022598"/>
    </source>
</evidence>
<protein>
    <recommendedName>
        <fullName evidence="6 7">Long-chain-fatty-acid--CoA ligase</fullName>
        <ecNumber evidence="6 7">6.2.1.3</ecNumber>
    </recommendedName>
</protein>
<dbReference type="Pfam" id="PF00501">
    <property type="entry name" value="AMP-binding"/>
    <property type="match status" value="1"/>
</dbReference>
<dbReference type="PANTHER" id="PTHR43272">
    <property type="entry name" value="LONG-CHAIN-FATTY-ACID--COA LIGASE"/>
    <property type="match status" value="1"/>
</dbReference>
<dbReference type="GO" id="GO:0005783">
    <property type="term" value="C:endoplasmic reticulum"/>
    <property type="evidence" value="ECO:0007669"/>
    <property type="project" value="TreeGrafter"/>
</dbReference>
<keyword evidence="3 7" id="KW-0547">Nucleotide-binding</keyword>
<dbReference type="Gene3D" id="3.40.50.12780">
    <property type="entry name" value="N-terminal domain of ligase-like"/>
    <property type="match status" value="1"/>
</dbReference>
<organism evidence="10">
    <name type="scientific">Tetraselmis chuii</name>
    <dbReference type="NCBI Taxonomy" id="63592"/>
    <lineage>
        <taxon>Eukaryota</taxon>
        <taxon>Viridiplantae</taxon>
        <taxon>Chlorophyta</taxon>
        <taxon>core chlorophytes</taxon>
        <taxon>Chlorodendrophyceae</taxon>
        <taxon>Chlorodendrales</taxon>
        <taxon>Chlorodendraceae</taxon>
        <taxon>Tetraselmis</taxon>
    </lineage>
</organism>
<dbReference type="GO" id="GO:0005524">
    <property type="term" value="F:ATP binding"/>
    <property type="evidence" value="ECO:0007669"/>
    <property type="project" value="UniProtKB-KW"/>
</dbReference>
<dbReference type="EC" id="6.2.1.3" evidence="6 7"/>
<evidence type="ECO:0000259" key="9">
    <source>
        <dbReference type="Pfam" id="PF00501"/>
    </source>
</evidence>
<evidence type="ECO:0000256" key="5">
    <source>
        <dbReference type="ARBA" id="ARBA00022840"/>
    </source>
</evidence>
<evidence type="ECO:0000313" key="10">
    <source>
        <dbReference type="EMBL" id="CAD9209042.1"/>
    </source>
</evidence>
<dbReference type="InterPro" id="IPR000873">
    <property type="entry name" value="AMP-dep_synth/lig_dom"/>
</dbReference>
<dbReference type="EMBL" id="HBGG01021689">
    <property type="protein sequence ID" value="CAD9209042.1"/>
    <property type="molecule type" value="Transcribed_RNA"/>
</dbReference>
<dbReference type="AlphaFoldDB" id="A0A7S1STZ3"/>
<dbReference type="InterPro" id="IPR020845">
    <property type="entry name" value="AMP-binding_CS"/>
</dbReference>
<keyword evidence="7" id="KW-0443">Lipid metabolism</keyword>
<dbReference type="GO" id="GO:0004467">
    <property type="term" value="F:long-chain fatty acid-CoA ligase activity"/>
    <property type="evidence" value="ECO:0007669"/>
    <property type="project" value="UniProtKB-EC"/>
</dbReference>
<reference evidence="10" key="1">
    <citation type="submission" date="2021-01" db="EMBL/GenBank/DDBJ databases">
        <authorList>
            <person name="Corre E."/>
            <person name="Pelletier E."/>
            <person name="Niang G."/>
            <person name="Scheremetjew M."/>
            <person name="Finn R."/>
            <person name="Kale V."/>
            <person name="Holt S."/>
            <person name="Cochrane G."/>
            <person name="Meng A."/>
            <person name="Brown T."/>
            <person name="Cohen L."/>
        </authorList>
    </citation>
    <scope>NUCLEOTIDE SEQUENCE</scope>
    <source>
        <strain evidence="10">PLY429</strain>
    </source>
</reference>
<dbReference type="PROSITE" id="PS00455">
    <property type="entry name" value="AMP_BINDING"/>
    <property type="match status" value="1"/>
</dbReference>
<feature type="domain" description="AMP-dependent synthetase/ligase" evidence="9">
    <location>
        <begin position="50"/>
        <end position="476"/>
    </location>
</feature>
<evidence type="ECO:0000256" key="6">
    <source>
        <dbReference type="ARBA" id="ARBA00026121"/>
    </source>
</evidence>
<dbReference type="InterPro" id="IPR042099">
    <property type="entry name" value="ANL_N_sf"/>
</dbReference>
<keyword evidence="5 7" id="KW-0067">ATP-binding</keyword>
<keyword evidence="4 7" id="KW-0276">Fatty acid metabolism</keyword>
<gene>
    <name evidence="10" type="ORF">TCHU04912_LOCUS11280</name>
</gene>
<accession>A0A7S1STZ3</accession>
<proteinExistence type="inferred from homology"/>
<sequence>MAPPGLKEVVPARQAAGQKPSASPAWIRDGDAGVPATLDDGVTDLGKSWRKSVEKFADLPCLGKRDGSGPYTWETYAQVGKKVNDLGSALAGKDLPAKSAVSVYGANCPEWMMTMQACNRQNLQCVPLYDTLGVTAVEFILKHSDSVAAVVEGAKLDVLADALPSVKSQLKLVCFWGKAKEEAKKAVTDLGIALISFGDLLAEGASKPVPHVECNPEDMCTIMYTSGTTGDPKGVQIKHSNVLVEIRAAMGLLQNSLGFILDSNDVFLSYLPLAHIFDRVVEEYFLVVGGSIGYWRGDIKYLLEDIAALKPTMFCGVPRVFDRIYAGVHSKMKAAGFVKETLFNFAFSRKKAFMAQGYRQDKASPFFDKLVFSKLKQALGGRVKYILSGAAPLSAHVEEFLKVCMCCNVSQGYGLTETMAGSCISLPKSKGANVGPPMPGVQIRLESVPDMNYDALANPPRGEILIGGATVFSGYFKRDDLTKDVLESDGWFHTGDIGEITQDGSLKIIDRVKNIFKLSQGEYVAVENVENELKKFDQLEQLWVYGNSFENCVVAVVVPVEAKLMAWAKQNNVKGDFHTVCASVQAKKMLLEGLTTTGREARLKGFEIVKNVYVEPAPFDVEKGLLTPTFKLKRPQLQKYYQKEIDAMYAALKK</sequence>
<comment type="catalytic activity">
    <reaction evidence="7">
        <text>a long-chain fatty acid + ATP + CoA = a long-chain fatty acyl-CoA + AMP + diphosphate</text>
        <dbReference type="Rhea" id="RHEA:15421"/>
        <dbReference type="ChEBI" id="CHEBI:30616"/>
        <dbReference type="ChEBI" id="CHEBI:33019"/>
        <dbReference type="ChEBI" id="CHEBI:57287"/>
        <dbReference type="ChEBI" id="CHEBI:57560"/>
        <dbReference type="ChEBI" id="CHEBI:83139"/>
        <dbReference type="ChEBI" id="CHEBI:456215"/>
        <dbReference type="EC" id="6.2.1.3"/>
    </reaction>
</comment>
<evidence type="ECO:0000256" key="8">
    <source>
        <dbReference type="SAM" id="MobiDB-lite"/>
    </source>
</evidence>
<evidence type="ECO:0000256" key="4">
    <source>
        <dbReference type="ARBA" id="ARBA00022832"/>
    </source>
</evidence>
<dbReference type="SUPFAM" id="SSF56801">
    <property type="entry name" value="Acetyl-CoA synthetase-like"/>
    <property type="match status" value="1"/>
</dbReference>
<dbReference type="PANTHER" id="PTHR43272:SF3">
    <property type="entry name" value="LONG CHAIN ACYL-COA SYNTHETASE 4"/>
    <property type="match status" value="1"/>
</dbReference>
<comment type="similarity">
    <text evidence="1 7">Belongs to the ATP-dependent AMP-binding enzyme family.</text>
</comment>
<evidence type="ECO:0000256" key="1">
    <source>
        <dbReference type="ARBA" id="ARBA00006432"/>
    </source>
</evidence>